<dbReference type="InterPro" id="IPR027156">
    <property type="entry name" value="APS2"/>
</dbReference>
<evidence type="ECO:0000256" key="1">
    <source>
        <dbReference type="ARBA" id="ARBA00004236"/>
    </source>
</evidence>
<evidence type="ECO:0000256" key="5">
    <source>
        <dbReference type="ARBA" id="ARBA00013914"/>
    </source>
</evidence>
<dbReference type="Pfam" id="PF01217">
    <property type="entry name" value="Clat_adaptor_s"/>
    <property type="match status" value="1"/>
</dbReference>
<evidence type="ECO:0000256" key="21">
    <source>
        <dbReference type="ARBA" id="ARBA00032648"/>
    </source>
</evidence>
<comment type="caution">
    <text evidence="28">The sequence shown here is derived from an EMBL/GenBank/DDBJ whole genome shotgun (WGS) entry which is preliminary data.</text>
</comment>
<evidence type="ECO:0000256" key="10">
    <source>
        <dbReference type="ARBA" id="ARBA00022729"/>
    </source>
</evidence>
<dbReference type="SMART" id="SM00765">
    <property type="entry name" value="MANEC"/>
    <property type="match status" value="1"/>
</dbReference>
<evidence type="ECO:0000256" key="17">
    <source>
        <dbReference type="ARBA" id="ARBA00029632"/>
    </source>
</evidence>
<dbReference type="PROSITE" id="PS00989">
    <property type="entry name" value="CLAT_ADAPTOR_S"/>
    <property type="match status" value="1"/>
</dbReference>
<evidence type="ECO:0000256" key="2">
    <source>
        <dbReference type="ARBA" id="ARBA00004277"/>
    </source>
</evidence>
<dbReference type="PROSITE" id="PS01209">
    <property type="entry name" value="LDLRA_1"/>
    <property type="match status" value="1"/>
</dbReference>
<keyword evidence="14" id="KW-1015">Disulfide bond</keyword>
<evidence type="ECO:0000256" key="6">
    <source>
        <dbReference type="ARBA" id="ARBA00022448"/>
    </source>
</evidence>
<evidence type="ECO:0000256" key="3">
    <source>
        <dbReference type="ARBA" id="ARBA00004479"/>
    </source>
</evidence>
<comment type="subcellular location">
    <subcellularLocation>
        <location evidence="1">Cell membrane</location>
    </subcellularLocation>
    <subcellularLocation>
        <location evidence="2">Membrane</location>
        <location evidence="2">Coated pit</location>
        <topology evidence="2">Peripheral membrane protein</topology>
        <orientation evidence="2">Cytoplasmic side</orientation>
    </subcellularLocation>
    <subcellularLocation>
        <location evidence="3">Membrane</location>
        <topology evidence="3">Single-pass type I membrane protein</topology>
    </subcellularLocation>
</comment>
<dbReference type="InterPro" id="IPR022775">
    <property type="entry name" value="AP_mu_sigma_su"/>
</dbReference>
<evidence type="ECO:0000256" key="12">
    <source>
        <dbReference type="ARBA" id="ARBA00022989"/>
    </source>
</evidence>
<keyword evidence="29" id="KW-1185">Reference proteome</keyword>
<evidence type="ECO:0000256" key="26">
    <source>
        <dbReference type="SAM" id="Phobius"/>
    </source>
</evidence>
<keyword evidence="8" id="KW-0254">Endocytosis</keyword>
<evidence type="ECO:0000256" key="22">
    <source>
        <dbReference type="ARBA" id="ARBA00032679"/>
    </source>
</evidence>
<dbReference type="InterPro" id="IPR011106">
    <property type="entry name" value="MANSC_N"/>
</dbReference>
<dbReference type="InterPro" id="IPR036055">
    <property type="entry name" value="LDL_receptor-like_sf"/>
</dbReference>
<dbReference type="GO" id="GO:0030122">
    <property type="term" value="C:AP-2 adaptor complex"/>
    <property type="evidence" value="ECO:0007669"/>
    <property type="project" value="InterPro"/>
</dbReference>
<evidence type="ECO:0000256" key="23">
    <source>
        <dbReference type="ARBA" id="ARBA00033221"/>
    </source>
</evidence>
<keyword evidence="10" id="KW-0732">Signal</keyword>
<evidence type="ECO:0000256" key="11">
    <source>
        <dbReference type="ARBA" id="ARBA00022927"/>
    </source>
</evidence>
<dbReference type="GO" id="GO:0035615">
    <property type="term" value="F:clathrin adaptor activity"/>
    <property type="evidence" value="ECO:0007669"/>
    <property type="project" value="InterPro"/>
</dbReference>
<proteinExistence type="inferred from homology"/>
<dbReference type="PROSITE" id="PS50986">
    <property type="entry name" value="MANSC"/>
    <property type="match status" value="1"/>
</dbReference>
<dbReference type="FunFam" id="3.30.450.60:FF:000004">
    <property type="entry name" value="AP complex subunit sigma"/>
    <property type="match status" value="1"/>
</dbReference>
<dbReference type="InterPro" id="IPR023415">
    <property type="entry name" value="LDLR_class-A_CS"/>
</dbReference>
<dbReference type="PROSITE" id="PS50068">
    <property type="entry name" value="LDLRA_2"/>
    <property type="match status" value="1"/>
</dbReference>
<evidence type="ECO:0000313" key="28">
    <source>
        <dbReference type="EMBL" id="KAJ6217876.1"/>
    </source>
</evidence>
<dbReference type="Pfam" id="PF07502">
    <property type="entry name" value="MANEC"/>
    <property type="match status" value="1"/>
</dbReference>
<dbReference type="InterPro" id="IPR000804">
    <property type="entry name" value="Clathrin_sm-chain_CS"/>
</dbReference>
<feature type="domain" description="MANSC" evidence="27">
    <location>
        <begin position="178"/>
        <end position="255"/>
    </location>
</feature>
<dbReference type="InterPro" id="IPR011012">
    <property type="entry name" value="Longin-like_dom_sf"/>
</dbReference>
<dbReference type="Pfam" id="PF00057">
    <property type="entry name" value="Ldl_recept_a"/>
    <property type="match status" value="1"/>
</dbReference>
<evidence type="ECO:0000256" key="20">
    <source>
        <dbReference type="ARBA" id="ARBA00032557"/>
    </source>
</evidence>
<dbReference type="Gene3D" id="3.30.450.60">
    <property type="match status" value="1"/>
</dbReference>
<dbReference type="Proteomes" id="UP001142055">
    <property type="component" value="Chromosome 3"/>
</dbReference>
<comment type="caution">
    <text evidence="25">Lacks conserved residue(s) required for the propagation of feature annotation.</text>
</comment>
<evidence type="ECO:0000313" key="29">
    <source>
        <dbReference type="Proteomes" id="UP001142055"/>
    </source>
</evidence>
<organism evidence="28 29">
    <name type="scientific">Blomia tropicalis</name>
    <name type="common">Mite</name>
    <dbReference type="NCBI Taxonomy" id="40697"/>
    <lineage>
        <taxon>Eukaryota</taxon>
        <taxon>Metazoa</taxon>
        <taxon>Ecdysozoa</taxon>
        <taxon>Arthropoda</taxon>
        <taxon>Chelicerata</taxon>
        <taxon>Arachnida</taxon>
        <taxon>Acari</taxon>
        <taxon>Acariformes</taxon>
        <taxon>Sarcoptiformes</taxon>
        <taxon>Astigmata</taxon>
        <taxon>Glycyphagoidea</taxon>
        <taxon>Echimyopodidae</taxon>
        <taxon>Blomia</taxon>
    </lineage>
</organism>
<dbReference type="GO" id="GO:0072583">
    <property type="term" value="P:clathrin-dependent endocytosis"/>
    <property type="evidence" value="ECO:0007669"/>
    <property type="project" value="InterPro"/>
</dbReference>
<comment type="similarity">
    <text evidence="4">Belongs to the adaptor complexes small subunit family.</text>
</comment>
<dbReference type="EMBL" id="JAPWDV010000003">
    <property type="protein sequence ID" value="KAJ6217876.1"/>
    <property type="molecule type" value="Genomic_DNA"/>
</dbReference>
<evidence type="ECO:0000256" key="18">
    <source>
        <dbReference type="ARBA" id="ARBA00031115"/>
    </source>
</evidence>
<name>A0A9Q0M2B5_BLOTA</name>
<dbReference type="SMART" id="SM00192">
    <property type="entry name" value="LDLa"/>
    <property type="match status" value="1"/>
</dbReference>
<evidence type="ECO:0000256" key="25">
    <source>
        <dbReference type="PROSITE-ProRule" id="PRU00124"/>
    </source>
</evidence>
<keyword evidence="15" id="KW-0168">Coated pit</keyword>
<keyword evidence="13 26" id="KW-0472">Membrane</keyword>
<dbReference type="PANTHER" id="PTHR46876">
    <property type="entry name" value="LOW-DENSITY LIPOPROTEIN RECEPTOR-RELATED PROTEIN 11"/>
    <property type="match status" value="1"/>
</dbReference>
<evidence type="ECO:0000256" key="7">
    <source>
        <dbReference type="ARBA" id="ARBA00022475"/>
    </source>
</evidence>
<evidence type="ECO:0000256" key="16">
    <source>
        <dbReference type="ARBA" id="ARBA00023180"/>
    </source>
</evidence>
<keyword evidence="7" id="KW-1003">Cell membrane</keyword>
<dbReference type="GO" id="GO:0006886">
    <property type="term" value="P:intracellular protein transport"/>
    <property type="evidence" value="ECO:0007669"/>
    <property type="project" value="InterPro"/>
</dbReference>
<evidence type="ECO:0000256" key="19">
    <source>
        <dbReference type="ARBA" id="ARBA00031686"/>
    </source>
</evidence>
<dbReference type="SUPFAM" id="SSF57424">
    <property type="entry name" value="LDL receptor-like module"/>
    <property type="match status" value="1"/>
</dbReference>
<feature type="transmembrane region" description="Helical" evidence="26">
    <location>
        <begin position="651"/>
        <end position="673"/>
    </location>
</feature>
<dbReference type="OMA" id="LECHKSR"/>
<gene>
    <name evidence="28" type="ORF">RDWZM_009033</name>
</gene>
<evidence type="ECO:0000256" key="8">
    <source>
        <dbReference type="ARBA" id="ARBA00022583"/>
    </source>
</evidence>
<keyword evidence="16" id="KW-0325">Glycoprotein</keyword>
<keyword evidence="9 26" id="KW-0812">Transmembrane</keyword>
<comment type="subunit">
    <text evidence="24">Adaptor protein complex 2 (AP-2) is a heterotetramer composed of two large adaptins (alpha-type subunit AP2A1 or AP2A2 and beta-type subunit AP2B1), a medium adaptin (mu-type subunit AP2M1) and a small adaptin (sigma-type subunit AP2S1). Interacts with CCDC32; the interaction is direct and mediates association of CCDC32 with adaptor protein complex 2 (AP-2).</text>
</comment>
<evidence type="ECO:0000256" key="14">
    <source>
        <dbReference type="ARBA" id="ARBA00023157"/>
    </source>
</evidence>
<protein>
    <recommendedName>
        <fullName evidence="5">AP-2 complex subunit sigma</fullName>
    </recommendedName>
    <alternativeName>
        <fullName evidence="18">Adaptor protein complex AP-2 subunit sigma</fullName>
    </alternativeName>
    <alternativeName>
        <fullName evidence="17">Adaptor-related protein complex 2 subunit sigma</fullName>
    </alternativeName>
    <alternativeName>
        <fullName evidence="19">Clathrin assembly protein 2 sigma small chain</fullName>
    </alternativeName>
    <alternativeName>
        <fullName evidence="22">Clathrin coat assembly protein AP17</fullName>
    </alternativeName>
    <alternativeName>
        <fullName evidence="20">Clathrin coat-associated protein AP17</fullName>
    </alternativeName>
    <alternativeName>
        <fullName evidence="23">Plasma membrane adaptor AP-2 17 kDa protein</fullName>
    </alternativeName>
    <alternativeName>
        <fullName evidence="21">Sigma2-adaptin</fullName>
    </alternativeName>
</protein>
<accession>A0A9Q0M2B5</accession>
<dbReference type="AlphaFoldDB" id="A0A9Q0M2B5"/>
<dbReference type="CDD" id="cd00112">
    <property type="entry name" value="LDLa"/>
    <property type="match status" value="1"/>
</dbReference>
<dbReference type="InterPro" id="IPR002172">
    <property type="entry name" value="LDrepeatLR_classA_rpt"/>
</dbReference>
<keyword evidence="11" id="KW-0653">Protein transport</keyword>
<dbReference type="CDD" id="cd14833">
    <property type="entry name" value="AP2_sigma"/>
    <property type="match status" value="1"/>
</dbReference>
<evidence type="ECO:0000259" key="27">
    <source>
        <dbReference type="PROSITE" id="PS50986"/>
    </source>
</evidence>
<dbReference type="InterPro" id="IPR013980">
    <property type="entry name" value="MANSC_dom"/>
</dbReference>
<evidence type="ECO:0000256" key="24">
    <source>
        <dbReference type="ARBA" id="ARBA00046780"/>
    </source>
</evidence>
<sequence length="701" mass="79112">MIRFILIQNRAGKTRLAKWYMNFDDDEKQKLIEEVHAVVTVRDAKHTNFVEFRNFKIVYRRYAGLYFCICVDVSDNNLVYLEAIHNFVEVLNEYFHNVCELDLVFNFYKVYSVVDEMFLAGEIRETSQTKVLKQFLCLVFGFHTEPIPSVSTVGPFGKPHSATYFNKLFGSIEDKFQINQNSIIRTHDSRVMGAKYLNETNVTTNIECLLWCWNTNTCNLAVFDEKGKGTCYLFDCGTLDEFKCRLSPHSYYTSSVLQVNRNSFLLNEWKSQTNQENELTSLKDKLQISRSKATDTDKPQVIQSIPPKISKCRHYQFECRNNSECIAIYNVCDGIPQCSDGSDEADELECHKSRLVNTPPISSSKVHSTADVETTSKTIDQVKQQQILKTSSVNVGNFGSKQPLDPVSNEQTQLATNGKTLGYRSDLSSGNVNAYNYPHSPNVDKNAFEDPNNLVFGGNIGRVGPEYNQGYGFPWNQYSGTVNDMYKDRYNNGYINDPEQYGAPVVPNGVGSSYKDSSYWPAFNYPSNHGGLQTDLSYNNNPLSITDSRIGQRPQLDLQLQSHQTQGQASPFINRYVGSPSSFATVPNNNKNNNNKEQSKNSNAKQANITQVGYSHISSNQNQIVPKMPNIVAISYMHDSNSPNGRETNSAVIALTLGLFITSILVVIVGCRMKSFKKRIARRGGRSLAHDADYLVNGLYL</sequence>
<evidence type="ECO:0000256" key="15">
    <source>
        <dbReference type="ARBA" id="ARBA00023176"/>
    </source>
</evidence>
<dbReference type="PANTHER" id="PTHR46876:SF1">
    <property type="entry name" value="LOW-DENSITY LIPOPROTEIN RECEPTOR-RELATED PROTEIN 11"/>
    <property type="match status" value="1"/>
</dbReference>
<dbReference type="Gene3D" id="4.10.400.10">
    <property type="entry name" value="Low-density Lipoprotein Receptor"/>
    <property type="match status" value="1"/>
</dbReference>
<evidence type="ECO:0000256" key="4">
    <source>
        <dbReference type="ARBA" id="ARBA00006972"/>
    </source>
</evidence>
<reference evidence="28" key="1">
    <citation type="submission" date="2022-12" db="EMBL/GenBank/DDBJ databases">
        <title>Genome assemblies of Blomia tropicalis.</title>
        <authorList>
            <person name="Cui Y."/>
        </authorList>
    </citation>
    <scope>NUCLEOTIDE SEQUENCE</scope>
    <source>
        <tissue evidence="28">Adult mites</tissue>
    </source>
</reference>
<evidence type="ECO:0000256" key="13">
    <source>
        <dbReference type="ARBA" id="ARBA00023136"/>
    </source>
</evidence>
<keyword evidence="12 26" id="KW-1133">Transmembrane helix</keyword>
<dbReference type="SUPFAM" id="SSF64356">
    <property type="entry name" value="SNARE-like"/>
    <property type="match status" value="1"/>
</dbReference>
<keyword evidence="6" id="KW-0813">Transport</keyword>
<evidence type="ECO:0000256" key="9">
    <source>
        <dbReference type="ARBA" id="ARBA00022692"/>
    </source>
</evidence>